<dbReference type="GO" id="GO:0051015">
    <property type="term" value="F:actin filament binding"/>
    <property type="evidence" value="ECO:0007669"/>
    <property type="project" value="TreeGrafter"/>
</dbReference>
<dbReference type="PANTHER" id="PTHR45615:SF40">
    <property type="entry name" value="MYOSIN HEAVY CHAIN, NON-MUSCLE"/>
    <property type="match status" value="1"/>
</dbReference>
<proteinExistence type="predicted"/>
<protein>
    <submittedName>
        <fullName evidence="3">Uncharacterized protein</fullName>
    </submittedName>
</protein>
<feature type="coiled-coil region" evidence="1">
    <location>
        <begin position="371"/>
        <end position="506"/>
    </location>
</feature>
<feature type="coiled-coil region" evidence="1">
    <location>
        <begin position="103"/>
        <end position="265"/>
    </location>
</feature>
<evidence type="ECO:0000313" key="3">
    <source>
        <dbReference type="EMBL" id="ORC93249.1"/>
    </source>
</evidence>
<keyword evidence="4" id="KW-1185">Reference proteome</keyword>
<comment type="caution">
    <text evidence="3">The sequence shown here is derived from an EMBL/GenBank/DDBJ whole genome shotgun (WGS) entry which is preliminary data.</text>
</comment>
<feature type="compositionally biased region" description="Polar residues" evidence="2">
    <location>
        <begin position="893"/>
        <end position="903"/>
    </location>
</feature>
<feature type="compositionally biased region" description="Basic and acidic residues" evidence="2">
    <location>
        <begin position="1037"/>
        <end position="1047"/>
    </location>
</feature>
<dbReference type="VEuPathDB" id="TriTrypDB:TM35_000011260"/>
<dbReference type="GO" id="GO:0005737">
    <property type="term" value="C:cytoplasm"/>
    <property type="evidence" value="ECO:0007669"/>
    <property type="project" value="TreeGrafter"/>
</dbReference>
<organism evidence="3 4">
    <name type="scientific">Trypanosoma theileri</name>
    <dbReference type="NCBI Taxonomy" id="67003"/>
    <lineage>
        <taxon>Eukaryota</taxon>
        <taxon>Discoba</taxon>
        <taxon>Euglenozoa</taxon>
        <taxon>Kinetoplastea</taxon>
        <taxon>Metakinetoplastina</taxon>
        <taxon>Trypanosomatida</taxon>
        <taxon>Trypanosomatidae</taxon>
        <taxon>Trypanosoma</taxon>
    </lineage>
</organism>
<feature type="region of interest" description="Disordered" evidence="2">
    <location>
        <begin position="891"/>
        <end position="960"/>
    </location>
</feature>
<feature type="region of interest" description="Disordered" evidence="2">
    <location>
        <begin position="1105"/>
        <end position="1126"/>
    </location>
</feature>
<evidence type="ECO:0000256" key="1">
    <source>
        <dbReference type="SAM" id="Coils"/>
    </source>
</evidence>
<accession>A0A1X0P9H4</accession>
<feature type="region of interest" description="Disordered" evidence="2">
    <location>
        <begin position="1015"/>
        <end position="1047"/>
    </location>
</feature>
<evidence type="ECO:0000313" key="4">
    <source>
        <dbReference type="Proteomes" id="UP000192257"/>
    </source>
</evidence>
<feature type="region of interest" description="Disordered" evidence="2">
    <location>
        <begin position="1"/>
        <end position="38"/>
    </location>
</feature>
<feature type="coiled-coil region" evidence="1">
    <location>
        <begin position="739"/>
        <end position="828"/>
    </location>
</feature>
<dbReference type="RefSeq" id="XP_028887315.1">
    <property type="nucleotide sequence ID" value="XM_029020807.1"/>
</dbReference>
<feature type="region of interest" description="Disordered" evidence="2">
    <location>
        <begin position="1201"/>
        <end position="1221"/>
    </location>
</feature>
<reference evidence="3 4" key="1">
    <citation type="submission" date="2017-03" db="EMBL/GenBank/DDBJ databases">
        <title>An alternative strategy for trypanosome survival in the mammalian bloodstream revealed through genome and transcriptome analysis of the ubiquitous bovine parasite Trypanosoma (Megatrypanum) theileri.</title>
        <authorList>
            <person name="Kelly S."/>
            <person name="Ivens A."/>
            <person name="Mott A."/>
            <person name="O'Neill E."/>
            <person name="Emms D."/>
            <person name="Macleod O."/>
            <person name="Voorheis P."/>
            <person name="Matthews J."/>
            <person name="Matthews K."/>
            <person name="Carrington M."/>
        </authorList>
    </citation>
    <scope>NUCLEOTIDE SEQUENCE [LARGE SCALE GENOMIC DNA]</scope>
    <source>
        <strain evidence="3">Edinburgh</strain>
    </source>
</reference>
<dbReference type="OrthoDB" id="273731at2759"/>
<gene>
    <name evidence="3" type="ORF">TM35_000011260</name>
</gene>
<dbReference type="Proteomes" id="UP000192257">
    <property type="component" value="Unassembled WGS sequence"/>
</dbReference>
<feature type="compositionally biased region" description="Basic and acidic residues" evidence="2">
    <location>
        <begin position="1202"/>
        <end position="1221"/>
    </location>
</feature>
<dbReference type="GO" id="GO:0032982">
    <property type="term" value="C:myosin filament"/>
    <property type="evidence" value="ECO:0007669"/>
    <property type="project" value="TreeGrafter"/>
</dbReference>
<name>A0A1X0P9H4_9TRYP</name>
<feature type="coiled-coil region" evidence="1">
    <location>
        <begin position="1131"/>
        <end position="1179"/>
    </location>
</feature>
<dbReference type="GeneID" id="39980587"/>
<sequence>MKSGTRHSARVMADAGLNSSDVAAPDAEGLRSTSKKRPSPLLLTPLASFSAEDLSMLRRSSPDAYQALLQYEQLCRHNTAVIEAKETELRRCIDVGQEVLAKMDHLQLRCSQLAKERDDALETVAQIQRQTHRQEVKTSRGEGKGVLSLMQQENQHLHNTERNLREQLQQRETELSKLHIGNEKLKKELDEQKQLHNALKQDLQEAVIVARRAGASAETAEKARHVAETSLMELRRKVEEQERELKQLYVTNRECQDTLVKLQQQQHEWTSSSMRQYDATQQPSVQLLGAAAQLVAMHNQMLDIIMISGRINRKSLLSPTAFSPPTRLRVPTKLNAENGVNNSGMVEQLEDWLLQSLEETSRLVPEITNLFQQMEDRLRRSEADQERLKSDRQLALDEAQDLGLENEHLRQSLLALKEEVQSLDAQTDQLREVESLETRRQALQRVATLEEAKRIEQETLQRELEQARRQGALELSQLHERLEEERNAVEREIRSLRAEVDRWRADEKAAAIAAAAATATATATGRLGSAVSPPEDIQLKMEQRQRALQGMIDELEMENQRLRSRNSQDVGQLKEEISLLERAVQDGKTRYHRQMQQHEEEMENIMQKQRDELQRLRNAETTALRRAEGLQQEIELINVTVQELRGKLQVTQQVSDQQQQQLKDELRQTRDELERVTAQVQETVEKQQEQERFYKAEVHQLTTEKTQIQEQLKSLSPFRESDLITEQYMKDVEAKDATIASLNRQLREAEIGAAKLQDALHRSSQKAKEAFDSSVPVDRYEELETELMQERENAESLASSLAIAETQMQNLRTRLNDQQQRIRDCLSMMPPNPARRCSRAASILQAAAKKSTARLLAVLEEEERHPSLLFPSPSSTRDNEDLAIRLSNHETETPTGGVQQPSGLSPIPVSPRPPLHSPQKSSPLQQVQRQEQEQDIGRSISRTLSPPTSPVLDDLSPPSVQGVWQDKEQAVTSFSSALERFITDLTTSMDQVLLQPYTHFFESLHQLRQLFSESPKEVDTTFEPQSVKENSSQSENNKGKDDTGMKEGEFTGVIKAGLERCDSASEDALWCAVSGGIIDAYVDTCAAVFQRVRRSAASYQREEDLLRSGQRTGTGSSVRVRRPAGDVLSSQRELEAQLAAAAARLTAAQETAREAEGRADDAAARCHELATRVEHLEHRLAAGQREWEAERLQWRNTVGDLQSEREERRRERLEQQQQQHRQEIERLEQELQEARLSQSKASHALNEIREQLEASNVLIQERQNEEAARARKAERTIESLQQQLRNAQISHQTLQKSLLTEEQRSAAADERSDIVAQQLADCHRHIRELEEKIAELQEAWLLQQRTLDVESKKTEALQKVNRLLEERLSEVEGDREPLRQQLQSLLLLQPCENDYHLTSAK</sequence>
<dbReference type="PANTHER" id="PTHR45615">
    <property type="entry name" value="MYOSIN HEAVY CHAIN, NON-MUSCLE"/>
    <property type="match status" value="1"/>
</dbReference>
<keyword evidence="1" id="KW-0175">Coiled coil</keyword>
<feature type="compositionally biased region" description="Polar residues" evidence="2">
    <location>
        <begin position="1022"/>
        <end position="1036"/>
    </location>
</feature>
<feature type="coiled-coil region" evidence="1">
    <location>
        <begin position="545"/>
        <end position="704"/>
    </location>
</feature>
<dbReference type="GO" id="GO:0000146">
    <property type="term" value="F:microfilament motor activity"/>
    <property type="evidence" value="ECO:0007669"/>
    <property type="project" value="TreeGrafter"/>
</dbReference>
<dbReference type="EMBL" id="NBCO01000001">
    <property type="protein sequence ID" value="ORC93249.1"/>
    <property type="molecule type" value="Genomic_DNA"/>
</dbReference>
<dbReference type="GO" id="GO:0016460">
    <property type="term" value="C:myosin II complex"/>
    <property type="evidence" value="ECO:0007669"/>
    <property type="project" value="TreeGrafter"/>
</dbReference>
<evidence type="ECO:0000256" key="2">
    <source>
        <dbReference type="SAM" id="MobiDB-lite"/>
    </source>
</evidence>